<evidence type="ECO:0000313" key="2">
    <source>
        <dbReference type="EMBL" id="PWE17338.1"/>
    </source>
</evidence>
<dbReference type="Proteomes" id="UP000245168">
    <property type="component" value="Unassembled WGS sequence"/>
</dbReference>
<feature type="region of interest" description="Disordered" evidence="1">
    <location>
        <begin position="24"/>
        <end position="51"/>
    </location>
</feature>
<dbReference type="OrthoDB" id="8724542at2"/>
<keyword evidence="3" id="KW-1185">Reference proteome</keyword>
<sequence>MTLRILIAAVAGLALGGCAGWPMTGSKDGEPEPAPIVDRTGDVGGGEAAPPSCAAERYQVLVGQLRAEIDEASLPHPLRVYNRGDMVTQDYRPDRLNLVVGADGRIVEVYCG</sequence>
<evidence type="ECO:0000256" key="1">
    <source>
        <dbReference type="SAM" id="MobiDB-lite"/>
    </source>
</evidence>
<gene>
    <name evidence="2" type="ORF">DDZ18_06535</name>
</gene>
<dbReference type="Gene3D" id="3.30.10.10">
    <property type="entry name" value="Trypsin Inhibitor V, subunit A"/>
    <property type="match status" value="1"/>
</dbReference>
<name>A0A2U2BTL0_9PROT</name>
<evidence type="ECO:0008006" key="4">
    <source>
        <dbReference type="Google" id="ProtNLM"/>
    </source>
</evidence>
<proteinExistence type="predicted"/>
<reference evidence="3" key="1">
    <citation type="submission" date="2018-05" db="EMBL/GenBank/DDBJ databases">
        <authorList>
            <person name="Liu B.-T."/>
        </authorList>
    </citation>
    <scope>NUCLEOTIDE SEQUENCE [LARGE SCALE GENOMIC DNA]</scope>
    <source>
        <strain evidence="3">WD6-1</strain>
    </source>
</reference>
<dbReference type="Pfam" id="PF11720">
    <property type="entry name" value="Inhibitor_I78"/>
    <property type="match status" value="1"/>
</dbReference>
<dbReference type="EMBL" id="QEXV01000003">
    <property type="protein sequence ID" value="PWE17338.1"/>
    <property type="molecule type" value="Genomic_DNA"/>
</dbReference>
<dbReference type="AlphaFoldDB" id="A0A2U2BTL0"/>
<dbReference type="PROSITE" id="PS51257">
    <property type="entry name" value="PROKAR_LIPOPROTEIN"/>
    <property type="match status" value="1"/>
</dbReference>
<dbReference type="InterPro" id="IPR021719">
    <property type="entry name" value="Prot_inh_I78"/>
</dbReference>
<organism evidence="2 3">
    <name type="scientific">Marinicauda salina</name>
    <dbReference type="NCBI Taxonomy" id="2135793"/>
    <lineage>
        <taxon>Bacteria</taxon>
        <taxon>Pseudomonadati</taxon>
        <taxon>Pseudomonadota</taxon>
        <taxon>Alphaproteobacteria</taxon>
        <taxon>Maricaulales</taxon>
        <taxon>Maricaulaceae</taxon>
        <taxon>Marinicauda</taxon>
    </lineage>
</organism>
<dbReference type="RefSeq" id="WP_109252569.1">
    <property type="nucleotide sequence ID" value="NZ_QEXV01000003.1"/>
</dbReference>
<evidence type="ECO:0000313" key="3">
    <source>
        <dbReference type="Proteomes" id="UP000245168"/>
    </source>
</evidence>
<protein>
    <recommendedName>
        <fullName evidence="4">Peptidase inhibitor I78 family protein</fullName>
    </recommendedName>
</protein>
<comment type="caution">
    <text evidence="2">The sequence shown here is derived from an EMBL/GenBank/DDBJ whole genome shotgun (WGS) entry which is preliminary data.</text>
</comment>
<accession>A0A2U2BTL0</accession>